<dbReference type="Proteomes" id="UP000799118">
    <property type="component" value="Unassembled WGS sequence"/>
</dbReference>
<organism evidence="1 2">
    <name type="scientific">Gymnopus androsaceus JB14</name>
    <dbReference type="NCBI Taxonomy" id="1447944"/>
    <lineage>
        <taxon>Eukaryota</taxon>
        <taxon>Fungi</taxon>
        <taxon>Dikarya</taxon>
        <taxon>Basidiomycota</taxon>
        <taxon>Agaricomycotina</taxon>
        <taxon>Agaricomycetes</taxon>
        <taxon>Agaricomycetidae</taxon>
        <taxon>Agaricales</taxon>
        <taxon>Marasmiineae</taxon>
        <taxon>Omphalotaceae</taxon>
        <taxon>Gymnopus</taxon>
    </lineage>
</organism>
<sequence>MPACLDPGLECKQTESFPHFAKSKDLHEAETEFMDCVKALKDCNRLRGDIPRIDDLLDPCVEREDADSAETDNFAQGGLGLCQIVEYVRKRPSGKDDDGDSEGPELQLDHCKALEAAELLKQVCANCGDLECSLDLSKFLHKF</sequence>
<name>A0A6A4HGN6_9AGAR</name>
<evidence type="ECO:0000313" key="1">
    <source>
        <dbReference type="EMBL" id="KAE9396085.1"/>
    </source>
</evidence>
<proteinExistence type="predicted"/>
<keyword evidence="2" id="KW-1185">Reference proteome</keyword>
<gene>
    <name evidence="1" type="ORF">BT96DRAFT_997126</name>
</gene>
<accession>A0A6A4HGN6</accession>
<dbReference type="EMBL" id="ML769520">
    <property type="protein sequence ID" value="KAE9396085.1"/>
    <property type="molecule type" value="Genomic_DNA"/>
</dbReference>
<protein>
    <submittedName>
        <fullName evidence="1">Uncharacterized protein</fullName>
    </submittedName>
</protein>
<dbReference type="OrthoDB" id="3048787at2759"/>
<reference evidence="1" key="1">
    <citation type="journal article" date="2019" name="Environ. Microbiol.">
        <title>Fungal ecological strategies reflected in gene transcription - a case study of two litter decomposers.</title>
        <authorList>
            <person name="Barbi F."/>
            <person name="Kohler A."/>
            <person name="Barry K."/>
            <person name="Baskaran P."/>
            <person name="Daum C."/>
            <person name="Fauchery L."/>
            <person name="Ihrmark K."/>
            <person name="Kuo A."/>
            <person name="LaButti K."/>
            <person name="Lipzen A."/>
            <person name="Morin E."/>
            <person name="Grigoriev I.V."/>
            <person name="Henrissat B."/>
            <person name="Lindahl B."/>
            <person name="Martin F."/>
        </authorList>
    </citation>
    <scope>NUCLEOTIDE SEQUENCE</scope>
    <source>
        <strain evidence="1">JB14</strain>
    </source>
</reference>
<evidence type="ECO:0000313" key="2">
    <source>
        <dbReference type="Proteomes" id="UP000799118"/>
    </source>
</evidence>
<dbReference type="AlphaFoldDB" id="A0A6A4HGN6"/>